<dbReference type="Gene3D" id="1.10.472.80">
    <property type="entry name" value="Ypt/Rab-GAP domain of gyp1p, domain 3"/>
    <property type="match status" value="1"/>
</dbReference>
<feature type="compositionally biased region" description="Low complexity" evidence="2">
    <location>
        <begin position="636"/>
        <end position="648"/>
    </location>
</feature>
<dbReference type="FunFam" id="1.10.472.80:FF:000038">
    <property type="entry name" value="TBC1 domain family member 5"/>
    <property type="match status" value="1"/>
</dbReference>
<dbReference type="FunFam" id="1.10.8.270:FF:000031">
    <property type="entry name" value="TBC1 domain family member 5"/>
    <property type="match status" value="1"/>
</dbReference>
<dbReference type="PROSITE" id="PS50086">
    <property type="entry name" value="TBC_RABGAP"/>
    <property type="match status" value="1"/>
</dbReference>
<feature type="compositionally biased region" description="Pro residues" evidence="2">
    <location>
        <begin position="623"/>
        <end position="635"/>
    </location>
</feature>
<dbReference type="Proteomes" id="UP000308768">
    <property type="component" value="Unassembled WGS sequence"/>
</dbReference>
<reference evidence="4 5" key="1">
    <citation type="submission" date="2017-03" db="EMBL/GenBank/DDBJ databases">
        <title>Genomes of endolithic fungi from Antarctica.</title>
        <authorList>
            <person name="Coleine C."/>
            <person name="Masonjones S."/>
            <person name="Stajich J.E."/>
        </authorList>
    </citation>
    <scope>NUCLEOTIDE SEQUENCE [LARGE SCALE GENOMIC DNA]</scope>
    <source>
        <strain evidence="4 5">CCFEE 5187</strain>
    </source>
</reference>
<keyword evidence="1" id="KW-0343">GTPase activation</keyword>
<dbReference type="SUPFAM" id="SSF47923">
    <property type="entry name" value="Ypt/Rab-GAP domain of gyp1p"/>
    <property type="match status" value="2"/>
</dbReference>
<evidence type="ECO:0000313" key="4">
    <source>
        <dbReference type="EMBL" id="TKA63410.1"/>
    </source>
</evidence>
<evidence type="ECO:0000256" key="2">
    <source>
        <dbReference type="SAM" id="MobiDB-lite"/>
    </source>
</evidence>
<protein>
    <recommendedName>
        <fullName evidence="3">Rab-GAP TBC domain-containing protein</fullName>
    </recommendedName>
</protein>
<feature type="compositionally biased region" description="Basic and acidic residues" evidence="2">
    <location>
        <begin position="703"/>
        <end position="712"/>
    </location>
</feature>
<feature type="compositionally biased region" description="Low complexity" evidence="2">
    <location>
        <begin position="601"/>
        <end position="622"/>
    </location>
</feature>
<dbReference type="STRING" id="331657.A0A4U0WK24"/>
<dbReference type="InterPro" id="IPR000195">
    <property type="entry name" value="Rab-GAP-TBC_dom"/>
</dbReference>
<keyword evidence="5" id="KW-1185">Reference proteome</keyword>
<dbReference type="EMBL" id="NAJN01001406">
    <property type="protein sequence ID" value="TKA63410.1"/>
    <property type="molecule type" value="Genomic_DNA"/>
</dbReference>
<dbReference type="PANTHER" id="PTHR22957:SF337">
    <property type="entry name" value="TBC1 DOMAIN FAMILY MEMBER 5"/>
    <property type="match status" value="1"/>
</dbReference>
<comment type="caution">
    <text evidence="4">The sequence shown here is derived from an EMBL/GenBank/DDBJ whole genome shotgun (WGS) entry which is preliminary data.</text>
</comment>
<dbReference type="OrthoDB" id="27140at2759"/>
<dbReference type="Pfam" id="PF00566">
    <property type="entry name" value="RabGAP-TBC"/>
    <property type="match status" value="1"/>
</dbReference>
<feature type="compositionally biased region" description="Basic residues" evidence="2">
    <location>
        <begin position="713"/>
        <end position="722"/>
    </location>
</feature>
<feature type="domain" description="Rab-GAP TBC" evidence="3">
    <location>
        <begin position="35"/>
        <end position="306"/>
    </location>
</feature>
<feature type="compositionally biased region" description="Polar residues" evidence="2">
    <location>
        <begin position="580"/>
        <end position="593"/>
    </location>
</feature>
<evidence type="ECO:0000259" key="3">
    <source>
        <dbReference type="PROSITE" id="PS50086"/>
    </source>
</evidence>
<evidence type="ECO:0000313" key="5">
    <source>
        <dbReference type="Proteomes" id="UP000308768"/>
    </source>
</evidence>
<name>A0A4U0WK24_9PEZI</name>
<dbReference type="PANTHER" id="PTHR22957">
    <property type="entry name" value="TBC1 DOMAIN FAMILY MEMBER GTPASE-ACTIVATING PROTEIN"/>
    <property type="match status" value="1"/>
</dbReference>
<accession>A0A4U0WK24</accession>
<feature type="compositionally biased region" description="Polar residues" evidence="2">
    <location>
        <begin position="660"/>
        <end position="678"/>
    </location>
</feature>
<feature type="region of interest" description="Disordered" evidence="2">
    <location>
        <begin position="571"/>
        <end position="727"/>
    </location>
</feature>
<dbReference type="GO" id="GO:0005096">
    <property type="term" value="F:GTPase activator activity"/>
    <property type="evidence" value="ECO:0007669"/>
    <property type="project" value="UniProtKB-KW"/>
</dbReference>
<evidence type="ECO:0000256" key="1">
    <source>
        <dbReference type="ARBA" id="ARBA00022468"/>
    </source>
</evidence>
<dbReference type="InterPro" id="IPR035969">
    <property type="entry name" value="Rab-GAP_TBC_sf"/>
</dbReference>
<dbReference type="Gene3D" id="1.10.8.270">
    <property type="entry name" value="putative rabgap domain of human tbc1 domain family member 14 like domains"/>
    <property type="match status" value="1"/>
</dbReference>
<gene>
    <name evidence="4" type="ORF">B0A49_10415</name>
</gene>
<proteinExistence type="predicted"/>
<dbReference type="SMART" id="SM00164">
    <property type="entry name" value="TBC"/>
    <property type="match status" value="1"/>
</dbReference>
<feature type="compositionally biased region" description="Polar residues" evidence="2">
    <location>
        <begin position="406"/>
        <end position="415"/>
    </location>
</feature>
<organism evidence="4 5">
    <name type="scientific">Cryomyces minteri</name>
    <dbReference type="NCBI Taxonomy" id="331657"/>
    <lineage>
        <taxon>Eukaryota</taxon>
        <taxon>Fungi</taxon>
        <taxon>Dikarya</taxon>
        <taxon>Ascomycota</taxon>
        <taxon>Pezizomycotina</taxon>
        <taxon>Dothideomycetes</taxon>
        <taxon>Dothideomycetes incertae sedis</taxon>
        <taxon>Cryomyces</taxon>
    </lineage>
</organism>
<feature type="region of interest" description="Disordered" evidence="2">
    <location>
        <begin position="390"/>
        <end position="415"/>
    </location>
</feature>
<sequence length="751" mass="83670">MRSLEDADRCWLLMDELKCLSDLRALVRVGNGTVPLAAGLRSTCWKAFLLFESADRTKWPAILADSRAAYVSLRSHFLRAIEHPDEIESAIDPLSESDESPWVALRKDETLRAEIFQDVERCMPDNFYFRQPTTQTMLLDILFVFCKLNPDVGYRQGMHEVLAPILWVVERDAIEPESLVATSRTRPQGSTLLPEVFDACYVEHDTFTLFGLIMRNAKSFYEPGMHGKILKSTTKIGQQNDNPMVVRCKHIFEELLPQADPGLAAHLQEIDVVPQIFLMRWIRLIFGREFAFDNVLEMWDLILAEDSSLELVNEICVAMLLRIRWQLVDADYNTALTLLLHYPDPPASQGPQTLVLDALHLKHNLTPDSGSALITKYTKRSPPLLNRLENRSATPQLREETGYRSARSSFPSPANLVQQVQQSSSLEAILQDAARGVYTRGEKWGVNKAVRDAVDEVKKNVQGLQSSQGSPQPNMHGIKATFEAENRQDADPSNVLQKITALEERNKSLAKMLEGAVAELWNHQKDSVSDKSVEDDAVKALSVAIARVQFVQVYLEDSSIPLPVDETRVEHTRSKAEASTVEQGQQASLSFPTSELRAPHTSSTEASESSSRPLSIASTSAPQPNPPSKKPPPLPTTSASTSTSADPTGPYPFHRPRPSLAQSSFSWMLGQDNRQTSFVPARPFSSDKRNSKGFLFGEEETDPGAKKNEGKAKGRAKEKRKAAGATDDLWAEEGEREIIGLDKLRTGKESS</sequence>
<dbReference type="AlphaFoldDB" id="A0A4U0WK24"/>